<keyword evidence="1" id="KW-0812">Transmembrane</keyword>
<dbReference type="SUPFAM" id="SSF52172">
    <property type="entry name" value="CheY-like"/>
    <property type="match status" value="1"/>
</dbReference>
<dbReference type="OrthoDB" id="9933563at2"/>
<evidence type="ECO:0000313" key="3">
    <source>
        <dbReference type="Proteomes" id="UP000006250"/>
    </source>
</evidence>
<evidence type="ECO:0000256" key="1">
    <source>
        <dbReference type="SAM" id="Phobius"/>
    </source>
</evidence>
<reference evidence="2 3" key="1">
    <citation type="submission" date="2010-08" db="EMBL/GenBank/DDBJ databases">
        <title>The draft genome of Desulfovibrio fructosovorans JJ.</title>
        <authorList>
            <consortium name="US DOE Joint Genome Institute (JGI-PGF)"/>
            <person name="Lucas S."/>
            <person name="Copeland A."/>
            <person name="Lapidus A."/>
            <person name="Cheng J.-F."/>
            <person name="Bruce D."/>
            <person name="Goodwin L."/>
            <person name="Pitluck S."/>
            <person name="Land M.L."/>
            <person name="Hauser L."/>
            <person name="Chang Y.-J."/>
            <person name="Jeffries C."/>
            <person name="Wall J.D."/>
            <person name="Stahl D.A."/>
            <person name="Arkin A.P."/>
            <person name="Dehal P."/>
            <person name="Stolyar S.M."/>
            <person name="Hazen T.C."/>
            <person name="Woyke T.J."/>
        </authorList>
    </citation>
    <scope>NUCLEOTIDE SEQUENCE [LARGE SCALE GENOMIC DNA]</scope>
    <source>
        <strain evidence="2 3">JJ</strain>
    </source>
</reference>
<name>E1JUH8_SOLFR</name>
<sequence length="237" mass="27446">MGKVKNIIIADDEAECREEFTSRPEHFKVLEVDNANNLVDELKKLFALNQSPDLVLLDIWRPADRIPPDQAEREARAKESLQDLTDQLERTRSIVQKAWIPRGFHILSEIRKEWPDPTELPVALYSKRGYFLATPEQLEQVETQNAHWILKNDENEFFEYVQDRIDRLVGIYEENRKTKGQIFKMRIVSVLAIFISITVLAIFIGQHLIGANSFPETVASCILSVILTYGLDRLLLR</sequence>
<organism evidence="2 3">
    <name type="scientific">Solidesulfovibrio fructosivorans JJ]</name>
    <dbReference type="NCBI Taxonomy" id="596151"/>
    <lineage>
        <taxon>Bacteria</taxon>
        <taxon>Pseudomonadati</taxon>
        <taxon>Thermodesulfobacteriota</taxon>
        <taxon>Desulfovibrionia</taxon>
        <taxon>Desulfovibrionales</taxon>
        <taxon>Desulfovibrionaceae</taxon>
        <taxon>Solidesulfovibrio</taxon>
    </lineage>
</organism>
<dbReference type="AlphaFoldDB" id="E1JUH8"/>
<evidence type="ECO:0000313" key="2">
    <source>
        <dbReference type="EMBL" id="EFL52108.1"/>
    </source>
</evidence>
<proteinExistence type="predicted"/>
<gene>
    <name evidence="2" type="ORF">DesfrDRAFT_1277</name>
</gene>
<dbReference type="InterPro" id="IPR011006">
    <property type="entry name" value="CheY-like_superfamily"/>
</dbReference>
<dbReference type="Gene3D" id="3.40.50.2300">
    <property type="match status" value="1"/>
</dbReference>
<comment type="caution">
    <text evidence="2">The sequence shown here is derived from an EMBL/GenBank/DDBJ whole genome shotgun (WGS) entry which is preliminary data.</text>
</comment>
<feature type="transmembrane region" description="Helical" evidence="1">
    <location>
        <begin position="185"/>
        <end position="205"/>
    </location>
</feature>
<keyword evidence="1" id="KW-1133">Transmembrane helix</keyword>
<dbReference type="EMBL" id="AECZ01000006">
    <property type="protein sequence ID" value="EFL52108.1"/>
    <property type="molecule type" value="Genomic_DNA"/>
</dbReference>
<dbReference type="RefSeq" id="WP_005992198.1">
    <property type="nucleotide sequence ID" value="NZ_AECZ01000006.1"/>
</dbReference>
<keyword evidence="1" id="KW-0472">Membrane</keyword>
<dbReference type="Proteomes" id="UP000006250">
    <property type="component" value="Unassembled WGS sequence"/>
</dbReference>
<dbReference type="eggNOG" id="ENOG50318WD">
    <property type="taxonomic scope" value="Bacteria"/>
</dbReference>
<accession>E1JUH8</accession>
<protein>
    <submittedName>
        <fullName evidence="2">Response regulator receiver protein</fullName>
    </submittedName>
</protein>
<feature type="transmembrane region" description="Helical" evidence="1">
    <location>
        <begin position="217"/>
        <end position="236"/>
    </location>
</feature>
<keyword evidence="3" id="KW-1185">Reference proteome</keyword>